<protein>
    <submittedName>
        <fullName evidence="2">Uncharacterized protein</fullName>
    </submittedName>
</protein>
<dbReference type="RefSeq" id="XP_068365821.1">
    <property type="nucleotide sequence ID" value="XM_068499558.1"/>
</dbReference>
<feature type="region of interest" description="Disordered" evidence="1">
    <location>
        <begin position="359"/>
        <end position="382"/>
    </location>
</feature>
<dbReference type="AlphaFoldDB" id="A0A1J4KT74"/>
<organism evidence="2 3">
    <name type="scientific">Tritrichomonas foetus</name>
    <dbReference type="NCBI Taxonomy" id="1144522"/>
    <lineage>
        <taxon>Eukaryota</taxon>
        <taxon>Metamonada</taxon>
        <taxon>Parabasalia</taxon>
        <taxon>Tritrichomonadida</taxon>
        <taxon>Tritrichomonadidae</taxon>
        <taxon>Tritrichomonas</taxon>
    </lineage>
</organism>
<dbReference type="VEuPathDB" id="TrichDB:TRFO_17393"/>
<sequence length="743" mass="85691">MLDQESCKKILQGIRSSDIAIKIEAIESMPFETNSETQPYQKRCFDVLLMNCKNLPNSLLPSIYAMFEREIKKKYLPDNERKEYLLKFIINQGNFSKNVIFLKLISKLVVSISNEKIRSNLMNEASALIHSYQKQSNEIGAYILKGLIKSGEKINNNLFMKILKIEHVVKIIIRNLLISSIKDEQQMKIICNAIPFNSIFVDSFLSLDEIPEIAINKIKTNVKDKTSLPSGILMAFVKHWKKCHDLSIIAIETIIRGLLSTLSFTNENAECLSDFMNEILAFPEIRIEEELIKEFFINFSKKVPRKCITTCHKVLQTYPFLKSTVLDFYVSDSAILFYNDWIEHFPIIIQDIFDTNSNRQSDNTDNNSNNDSNNNNNSKLSSETHFDQGLKKIHNFLKETLDKELTYGHINFDDGRKQFLDSHFKRTSQVKTFSDEYDPNISSDGNVPVKDWRVISQFLIMLPIDNDIIQYLFKSLSVHDRALIPVIEIILKKMPTKVVFSFMDKLYNGNSIFKTLYIILGLSIGKYHFSFVKTYLNSFYHILNDDDVPKTVKTIAYRRYKEALQLDPHRLESVLIDKIIKIIDFQSNDEEYLLSKKDESSNNNNNNSINVKTTTNSGFTSIATTSKLGLPNIDLSTPLMRSTELLAIEKEMDENSVNNENNLYIRSLKEWEKQKRSFRSNSFHGLQKSARLFNANHYSNAQKIGGRSGPLIIRPKLVSSVNNMFSPSGRRMIPSPIIQCKKF</sequence>
<dbReference type="Proteomes" id="UP000179807">
    <property type="component" value="Unassembled WGS sequence"/>
</dbReference>
<dbReference type="EMBL" id="MLAK01000558">
    <property type="protein sequence ID" value="OHT12685.1"/>
    <property type="molecule type" value="Genomic_DNA"/>
</dbReference>
<evidence type="ECO:0000313" key="2">
    <source>
        <dbReference type="EMBL" id="OHT12685.1"/>
    </source>
</evidence>
<dbReference type="GeneID" id="94834262"/>
<keyword evidence="3" id="KW-1185">Reference proteome</keyword>
<accession>A0A1J4KT74</accession>
<reference evidence="2" key="1">
    <citation type="submission" date="2016-10" db="EMBL/GenBank/DDBJ databases">
        <authorList>
            <person name="Benchimol M."/>
            <person name="Almeida L.G."/>
            <person name="Vasconcelos A.T."/>
            <person name="Perreira-Neves A."/>
            <person name="Rosa I.A."/>
            <person name="Tasca T."/>
            <person name="Bogo M.R."/>
            <person name="de Souza W."/>
        </authorList>
    </citation>
    <scope>NUCLEOTIDE SEQUENCE [LARGE SCALE GENOMIC DNA]</scope>
    <source>
        <strain evidence="2">K</strain>
    </source>
</reference>
<gene>
    <name evidence="2" type="ORF">TRFO_17393</name>
</gene>
<evidence type="ECO:0000313" key="3">
    <source>
        <dbReference type="Proteomes" id="UP000179807"/>
    </source>
</evidence>
<feature type="compositionally biased region" description="Low complexity" evidence="1">
    <location>
        <begin position="359"/>
        <end position="378"/>
    </location>
</feature>
<proteinExistence type="predicted"/>
<name>A0A1J4KT74_9EUKA</name>
<evidence type="ECO:0000256" key="1">
    <source>
        <dbReference type="SAM" id="MobiDB-lite"/>
    </source>
</evidence>
<comment type="caution">
    <text evidence="2">The sequence shown here is derived from an EMBL/GenBank/DDBJ whole genome shotgun (WGS) entry which is preliminary data.</text>
</comment>